<gene>
    <name evidence="5" type="ORF">FSB73_02295</name>
</gene>
<sequence length="253" mass="28565">MRLGVNLFTVFMVLLLSLAGAIMACSFTSSQPFLPVDTLARPQSLQLAFPAYFGHHYSIPENNPQTIEGFELGRMLFYEKALSINNTISCASCHQQQHAFSDTVAFSTGVDGIKQTRNTMALINLLWLRHFFWDGRVTGLENQVDTPMINQHEMGQSFQKSIQKLKEKKFYGKKFKAAFGDEKITKDRIEKALAQFERGLISCNAKYDKYLQGKCTPTQSELRGIQLFYGNPTTVAYTRRPNCSHCHGGAKDL</sequence>
<keyword evidence="2" id="KW-0732">Signal</keyword>
<dbReference type="OrthoDB" id="9805202at2"/>
<dbReference type="EMBL" id="CP042434">
    <property type="protein sequence ID" value="QEC70694.1"/>
    <property type="molecule type" value="Genomic_DNA"/>
</dbReference>
<dbReference type="InterPro" id="IPR004852">
    <property type="entry name" value="Di-haem_cyt_c_peroxidsae"/>
</dbReference>
<dbReference type="PANTHER" id="PTHR30600">
    <property type="entry name" value="CYTOCHROME C PEROXIDASE-RELATED"/>
    <property type="match status" value="1"/>
</dbReference>
<keyword evidence="6" id="KW-1185">Reference proteome</keyword>
<evidence type="ECO:0000256" key="2">
    <source>
        <dbReference type="ARBA" id="ARBA00022729"/>
    </source>
</evidence>
<evidence type="ECO:0000256" key="1">
    <source>
        <dbReference type="ARBA" id="ARBA00004196"/>
    </source>
</evidence>
<name>A0A5B8VGQ6_9BACT</name>
<dbReference type="GO" id="GO:0009055">
    <property type="term" value="F:electron transfer activity"/>
    <property type="evidence" value="ECO:0007669"/>
    <property type="project" value="InterPro"/>
</dbReference>
<evidence type="ECO:0000256" key="3">
    <source>
        <dbReference type="ARBA" id="ARBA00023002"/>
    </source>
</evidence>
<dbReference type="AlphaFoldDB" id="A0A5B8VGQ6"/>
<dbReference type="Pfam" id="PF03150">
    <property type="entry name" value="CCP_MauG"/>
    <property type="match status" value="1"/>
</dbReference>
<dbReference type="GO" id="GO:0030313">
    <property type="term" value="C:cell envelope"/>
    <property type="evidence" value="ECO:0007669"/>
    <property type="project" value="UniProtKB-SubCell"/>
</dbReference>
<dbReference type="InterPro" id="IPR036909">
    <property type="entry name" value="Cyt_c-like_dom_sf"/>
</dbReference>
<dbReference type="Gene3D" id="1.10.760.10">
    <property type="entry name" value="Cytochrome c-like domain"/>
    <property type="match status" value="2"/>
</dbReference>
<dbReference type="RefSeq" id="WP_146779956.1">
    <property type="nucleotide sequence ID" value="NZ_CP042434.1"/>
</dbReference>
<protein>
    <recommendedName>
        <fullName evidence="4">Di-haem cytochrome c peroxidase domain-containing protein</fullName>
    </recommendedName>
</protein>
<dbReference type="KEGG" id="agi:FSB73_02295"/>
<keyword evidence="3" id="KW-0560">Oxidoreductase</keyword>
<proteinExistence type="predicted"/>
<dbReference type="PROSITE" id="PS51257">
    <property type="entry name" value="PROKAR_LIPOPROTEIN"/>
    <property type="match status" value="1"/>
</dbReference>
<dbReference type="GO" id="GO:0020037">
    <property type="term" value="F:heme binding"/>
    <property type="evidence" value="ECO:0007669"/>
    <property type="project" value="InterPro"/>
</dbReference>
<accession>A0A5B8VGQ6</accession>
<dbReference type="SUPFAM" id="SSF46626">
    <property type="entry name" value="Cytochrome c"/>
    <property type="match status" value="1"/>
</dbReference>
<evidence type="ECO:0000313" key="5">
    <source>
        <dbReference type="EMBL" id="QEC70694.1"/>
    </source>
</evidence>
<feature type="domain" description="Di-haem cytochrome c peroxidase" evidence="4">
    <location>
        <begin position="68"/>
        <end position="214"/>
    </location>
</feature>
<comment type="subcellular location">
    <subcellularLocation>
        <location evidence="1">Cell envelope</location>
    </subcellularLocation>
</comment>
<organism evidence="5 6">
    <name type="scientific">Arachidicoccus ginsenosidivorans</name>
    <dbReference type="NCBI Taxonomy" id="496057"/>
    <lineage>
        <taxon>Bacteria</taxon>
        <taxon>Pseudomonadati</taxon>
        <taxon>Bacteroidota</taxon>
        <taxon>Chitinophagia</taxon>
        <taxon>Chitinophagales</taxon>
        <taxon>Chitinophagaceae</taxon>
        <taxon>Arachidicoccus</taxon>
    </lineage>
</organism>
<dbReference type="Proteomes" id="UP000321291">
    <property type="component" value="Chromosome"/>
</dbReference>
<dbReference type="PANTHER" id="PTHR30600:SF10">
    <property type="entry name" value="BLL6722 PROTEIN"/>
    <property type="match status" value="1"/>
</dbReference>
<evidence type="ECO:0000313" key="6">
    <source>
        <dbReference type="Proteomes" id="UP000321291"/>
    </source>
</evidence>
<dbReference type="GO" id="GO:0004130">
    <property type="term" value="F:cytochrome-c peroxidase activity"/>
    <property type="evidence" value="ECO:0007669"/>
    <property type="project" value="TreeGrafter"/>
</dbReference>
<dbReference type="InterPro" id="IPR051395">
    <property type="entry name" value="Cytochrome_c_Peroxidase/MauG"/>
</dbReference>
<reference evidence="5 6" key="1">
    <citation type="journal article" date="2017" name="Int. J. Syst. Evol. Microbiol.">
        <title>Arachidicoccus ginsenosidivorans sp. nov., with ginsenoside-converting activity isolated from ginseng cultivating soil.</title>
        <authorList>
            <person name="Siddiqi M.Z."/>
            <person name="Aslam Z."/>
            <person name="Im W.T."/>
        </authorList>
    </citation>
    <scope>NUCLEOTIDE SEQUENCE [LARGE SCALE GENOMIC DNA]</scope>
    <source>
        <strain evidence="5 6">Gsoil 809</strain>
    </source>
</reference>
<evidence type="ECO:0000259" key="4">
    <source>
        <dbReference type="Pfam" id="PF03150"/>
    </source>
</evidence>